<proteinExistence type="predicted"/>
<name>A0A0A9CR73_ARUDO</name>
<protein>
    <submittedName>
        <fullName evidence="1">Uncharacterized protein</fullName>
    </submittedName>
</protein>
<accession>A0A0A9CR73</accession>
<evidence type="ECO:0000313" key="1">
    <source>
        <dbReference type="EMBL" id="JAD73987.1"/>
    </source>
</evidence>
<dbReference type="AlphaFoldDB" id="A0A0A9CR73"/>
<reference evidence="1" key="2">
    <citation type="journal article" date="2015" name="Data Brief">
        <title>Shoot transcriptome of the giant reed, Arundo donax.</title>
        <authorList>
            <person name="Barrero R.A."/>
            <person name="Guerrero F.D."/>
            <person name="Moolhuijzen P."/>
            <person name="Goolsby J.A."/>
            <person name="Tidwell J."/>
            <person name="Bellgard S.E."/>
            <person name="Bellgard M.I."/>
        </authorList>
    </citation>
    <scope>NUCLEOTIDE SEQUENCE</scope>
    <source>
        <tissue evidence="1">Shoot tissue taken approximately 20 cm above the soil surface</tissue>
    </source>
</reference>
<reference evidence="1" key="1">
    <citation type="submission" date="2014-09" db="EMBL/GenBank/DDBJ databases">
        <authorList>
            <person name="Magalhaes I.L.F."/>
            <person name="Oliveira U."/>
            <person name="Santos F.R."/>
            <person name="Vidigal T.H.D.A."/>
            <person name="Brescovit A.D."/>
            <person name="Santos A.J."/>
        </authorList>
    </citation>
    <scope>NUCLEOTIDE SEQUENCE</scope>
    <source>
        <tissue evidence="1">Shoot tissue taken approximately 20 cm above the soil surface</tissue>
    </source>
</reference>
<sequence>MPRCWEKRTLAYKFVGHVLQFALSLFEKPRISLNKGINMPS</sequence>
<organism evidence="1">
    <name type="scientific">Arundo donax</name>
    <name type="common">Giant reed</name>
    <name type="synonym">Donax arundinaceus</name>
    <dbReference type="NCBI Taxonomy" id="35708"/>
    <lineage>
        <taxon>Eukaryota</taxon>
        <taxon>Viridiplantae</taxon>
        <taxon>Streptophyta</taxon>
        <taxon>Embryophyta</taxon>
        <taxon>Tracheophyta</taxon>
        <taxon>Spermatophyta</taxon>
        <taxon>Magnoliopsida</taxon>
        <taxon>Liliopsida</taxon>
        <taxon>Poales</taxon>
        <taxon>Poaceae</taxon>
        <taxon>PACMAD clade</taxon>
        <taxon>Arundinoideae</taxon>
        <taxon>Arundineae</taxon>
        <taxon>Arundo</taxon>
    </lineage>
</organism>
<dbReference type="EMBL" id="GBRH01223908">
    <property type="protein sequence ID" value="JAD73987.1"/>
    <property type="molecule type" value="Transcribed_RNA"/>
</dbReference>